<dbReference type="PANTHER" id="PTHR47566">
    <property type="match status" value="1"/>
</dbReference>
<dbReference type="Proteomes" id="UP000292382">
    <property type="component" value="Unassembled WGS sequence"/>
</dbReference>
<gene>
    <name evidence="7" type="ORF">PG2003B_1630</name>
</gene>
<dbReference type="Pfam" id="PF12799">
    <property type="entry name" value="LRR_4"/>
    <property type="match status" value="2"/>
</dbReference>
<feature type="transmembrane region" description="Helical" evidence="4">
    <location>
        <begin position="449"/>
        <end position="468"/>
    </location>
</feature>
<keyword evidence="4" id="KW-1133">Transmembrane helix</keyword>
<comment type="caution">
    <text evidence="7">The sequence shown here is derived from an EMBL/GenBank/DDBJ whole genome shotgun (WGS) entry which is preliminary data.</text>
</comment>
<dbReference type="Gene3D" id="3.80.10.10">
    <property type="entry name" value="Ribonuclease Inhibitor"/>
    <property type="match status" value="1"/>
</dbReference>
<dbReference type="PROSITE" id="PS50222">
    <property type="entry name" value="EF_HAND_2"/>
    <property type="match status" value="1"/>
</dbReference>
<evidence type="ECO:0000256" key="3">
    <source>
        <dbReference type="SAM" id="MobiDB-lite"/>
    </source>
</evidence>
<accession>A0A4Q5ARZ5</accession>
<protein>
    <submittedName>
        <fullName evidence="7">Por secretion system C-terminal sorting domain-containing protein</fullName>
    </submittedName>
</protein>
<feature type="domain" description="EF-hand" evidence="6">
    <location>
        <begin position="44"/>
        <end position="79"/>
    </location>
</feature>
<keyword evidence="4" id="KW-0812">Transmembrane</keyword>
<keyword evidence="1" id="KW-0433">Leucine-rich repeat</keyword>
<feature type="region of interest" description="Disordered" evidence="3">
    <location>
        <begin position="379"/>
        <end position="435"/>
    </location>
</feature>
<evidence type="ECO:0000313" key="8">
    <source>
        <dbReference type="Proteomes" id="UP000292382"/>
    </source>
</evidence>
<dbReference type="InterPro" id="IPR032675">
    <property type="entry name" value="LRR_dom_sf"/>
</dbReference>
<evidence type="ECO:0000256" key="5">
    <source>
        <dbReference type="SAM" id="SignalP"/>
    </source>
</evidence>
<dbReference type="PANTHER" id="PTHR47566:SF1">
    <property type="entry name" value="PROTEIN NUD1"/>
    <property type="match status" value="1"/>
</dbReference>
<evidence type="ECO:0000259" key="6">
    <source>
        <dbReference type="PROSITE" id="PS50222"/>
    </source>
</evidence>
<feature type="compositionally biased region" description="Acidic residues" evidence="3">
    <location>
        <begin position="385"/>
        <end position="403"/>
    </location>
</feature>
<dbReference type="AlphaFoldDB" id="A0A4Q5ARZ5"/>
<evidence type="ECO:0000256" key="1">
    <source>
        <dbReference type="ARBA" id="ARBA00022614"/>
    </source>
</evidence>
<evidence type="ECO:0000256" key="4">
    <source>
        <dbReference type="SAM" id="Phobius"/>
    </source>
</evidence>
<name>A0A4Q5ARZ5_9BIFI</name>
<keyword evidence="4" id="KW-0472">Membrane</keyword>
<proteinExistence type="predicted"/>
<dbReference type="InterPro" id="IPR003591">
    <property type="entry name" value="Leu-rich_rpt_typical-subtyp"/>
</dbReference>
<dbReference type="InterPro" id="IPR002048">
    <property type="entry name" value="EF_hand_dom"/>
</dbReference>
<dbReference type="InterPro" id="IPR025875">
    <property type="entry name" value="Leu-rich_rpt_4"/>
</dbReference>
<dbReference type="GO" id="GO:0005509">
    <property type="term" value="F:calcium ion binding"/>
    <property type="evidence" value="ECO:0007669"/>
    <property type="project" value="InterPro"/>
</dbReference>
<dbReference type="GO" id="GO:0035591">
    <property type="term" value="F:signaling adaptor activity"/>
    <property type="evidence" value="ECO:0007669"/>
    <property type="project" value="TreeGrafter"/>
</dbReference>
<reference evidence="7 8" key="1">
    <citation type="submission" date="2018-12" db="EMBL/GenBank/DDBJ databases">
        <title>Unveiling genomic diversity among members of the Bifidobacterium pseudolongum species, a widely distributed gut commensal of the animal kingdom.</title>
        <authorList>
            <person name="Lugli G.A."/>
            <person name="Duranti S."/>
            <person name="Albert K."/>
            <person name="Mancabelli L."/>
            <person name="Napoli S."/>
            <person name="Viappiani A."/>
            <person name="Anzalone R."/>
            <person name="Longhi G."/>
            <person name="Milani C."/>
            <person name="Turroni F."/>
            <person name="Alessandri G."/>
            <person name="Sela D.A."/>
            <person name="Van Sinderen D."/>
            <person name="Ventura M."/>
        </authorList>
    </citation>
    <scope>NUCLEOTIDE SEQUENCE [LARGE SCALE GENOMIC DNA]</scope>
    <source>
        <strain evidence="7 8">2003B</strain>
    </source>
</reference>
<feature type="signal peptide" evidence="5">
    <location>
        <begin position="1"/>
        <end position="32"/>
    </location>
</feature>
<evidence type="ECO:0000313" key="7">
    <source>
        <dbReference type="EMBL" id="RYQ35226.1"/>
    </source>
</evidence>
<sequence length="470" mass="51105">MHTPNIMRIMRRAASVMIAAVMLVAPCVSAVADETGVPLDAAHFPDEEFRTLLKEYDFDGDDVFSQEELYQIDTIVSFEDNIKSVQGIEYFPVLRDLNIRRNQISSIDVSHNPKLEYLIIGGNQLTSLDVSHNPALKMLNASRNQLTSIDLSQNTALKELHLSNNQLASLDLTHNTKLKEIYARNNALTELDLALLPALEYVYLSNNQLTSVGLGSNSALIDIELDGNRLTSVDVSGLTAMDYLNLNNNLLTSLDVSKNAALTWLDTEGNQLTSVEVSHNEKLLELFAKKNRLLWLSDFANPEQEHDIDLAEQLYGPVAGTTLNLTKTAPGIDVTRISNVQGGTLDGDALTATNPDGLVTYDYQFNGKADPLHAQMQFDMQPLPDDSDDPDDPDQSDTPDDPDQADKPGGDTQPSDPASAGKPSEPSKPANGSNVSGIRWQMARTDSSILMIAAIAVALLTAGTAVFAGL</sequence>
<evidence type="ECO:0000256" key="2">
    <source>
        <dbReference type="ARBA" id="ARBA00022737"/>
    </source>
</evidence>
<feature type="chain" id="PRO_5020921648" evidence="5">
    <location>
        <begin position="33"/>
        <end position="470"/>
    </location>
</feature>
<dbReference type="SUPFAM" id="SSF52058">
    <property type="entry name" value="L domain-like"/>
    <property type="match status" value="1"/>
</dbReference>
<dbReference type="InterPro" id="IPR052574">
    <property type="entry name" value="CDIRP"/>
</dbReference>
<keyword evidence="2" id="KW-0677">Repeat</keyword>
<organism evidence="7 8">
    <name type="scientific">Bifidobacterium pseudolongum subsp. globosum</name>
    <dbReference type="NCBI Taxonomy" id="1690"/>
    <lineage>
        <taxon>Bacteria</taxon>
        <taxon>Bacillati</taxon>
        <taxon>Actinomycetota</taxon>
        <taxon>Actinomycetes</taxon>
        <taxon>Bifidobacteriales</taxon>
        <taxon>Bifidobacteriaceae</taxon>
        <taxon>Bifidobacterium</taxon>
    </lineage>
</organism>
<dbReference type="SMART" id="SM00369">
    <property type="entry name" value="LRR_TYP"/>
    <property type="match status" value="4"/>
</dbReference>
<dbReference type="EMBL" id="RYUW01000021">
    <property type="protein sequence ID" value="RYQ35226.1"/>
    <property type="molecule type" value="Genomic_DNA"/>
</dbReference>
<keyword evidence="5" id="KW-0732">Signal</keyword>